<evidence type="ECO:0000256" key="1">
    <source>
        <dbReference type="ARBA" id="ARBA00001936"/>
    </source>
</evidence>
<dbReference type="Pfam" id="PF03822">
    <property type="entry name" value="NAF"/>
    <property type="match status" value="1"/>
</dbReference>
<dbReference type="GO" id="GO:0005524">
    <property type="term" value="F:ATP binding"/>
    <property type="evidence" value="ECO:0007669"/>
    <property type="project" value="UniProtKB-KW"/>
</dbReference>
<dbReference type="InterPro" id="IPR004041">
    <property type="entry name" value="NAF_dom"/>
</dbReference>
<reference evidence="12" key="1">
    <citation type="submission" date="2023-02" db="EMBL/GenBank/DDBJ databases">
        <title>Genome of toxic invasive species Heracleum sosnowskyi carries increased number of genes despite the absence of recent whole-genome duplications.</title>
        <authorList>
            <person name="Schelkunov M."/>
            <person name="Shtratnikova V."/>
            <person name="Makarenko M."/>
            <person name="Klepikova A."/>
            <person name="Omelchenko D."/>
            <person name="Novikova G."/>
            <person name="Obukhova E."/>
            <person name="Bogdanov V."/>
            <person name="Penin A."/>
            <person name="Logacheva M."/>
        </authorList>
    </citation>
    <scope>NUCLEOTIDE SEQUENCE</scope>
    <source>
        <strain evidence="12">Hsosn_3</strain>
        <tissue evidence="12">Leaf</tissue>
    </source>
</reference>
<evidence type="ECO:0000256" key="7">
    <source>
        <dbReference type="ARBA" id="ARBA00022777"/>
    </source>
</evidence>
<comment type="caution">
    <text evidence="12">The sequence shown here is derived from an EMBL/GenBank/DDBJ whole genome shotgun (WGS) entry which is preliminary data.</text>
</comment>
<dbReference type="InterPro" id="IPR018451">
    <property type="entry name" value="NAF/FISL_domain"/>
</dbReference>
<dbReference type="CDD" id="cd12195">
    <property type="entry name" value="CIPK_C"/>
    <property type="match status" value="1"/>
</dbReference>
<keyword evidence="8" id="KW-0067">ATP-binding</keyword>
<evidence type="ECO:0000256" key="6">
    <source>
        <dbReference type="ARBA" id="ARBA00022741"/>
    </source>
</evidence>
<gene>
    <name evidence="12" type="ORF">POM88_018478</name>
</gene>
<sequence>MAGIKEDQWFKRRYTPVNPVEDKEATCIDDESLTIHESASSEKDADSSTLINAFELIGMSSSLDLSGFFEKEDVSERRMRFTSHHSPKELMERIEDIVTQMGFVVQKRNGKLKVVELHKDRNSPVNLSVAAEVFEISPSLYLVEVRKSCGDAKLYRQLCEKLSHDLGVPRSQKLLNTEFLV</sequence>
<comment type="cofactor">
    <cofactor evidence="1">
        <name>Mn(2+)</name>
        <dbReference type="ChEBI" id="CHEBI:29035"/>
    </cofactor>
</comment>
<evidence type="ECO:0000256" key="3">
    <source>
        <dbReference type="ARBA" id="ARBA00012513"/>
    </source>
</evidence>
<dbReference type="PROSITE" id="PS50816">
    <property type="entry name" value="NAF"/>
    <property type="match status" value="1"/>
</dbReference>
<dbReference type="AlphaFoldDB" id="A0AAD8MUS1"/>
<comment type="similarity">
    <text evidence="2">Belongs to the protein kinase superfamily. CAMK Ser/Thr protein kinase family. SNF1 subfamily.</text>
</comment>
<keyword evidence="7" id="KW-0418">Kinase</keyword>
<evidence type="ECO:0000256" key="9">
    <source>
        <dbReference type="ARBA" id="ARBA00047899"/>
    </source>
</evidence>
<protein>
    <recommendedName>
        <fullName evidence="3">non-specific serine/threonine protein kinase</fullName>
        <ecNumber evidence="3">2.7.11.1</ecNumber>
    </recommendedName>
</protein>
<evidence type="ECO:0000259" key="11">
    <source>
        <dbReference type="PROSITE" id="PS50816"/>
    </source>
</evidence>
<accession>A0AAD8MUS1</accession>
<dbReference type="PANTHER" id="PTHR43895">
    <property type="entry name" value="CALCIUM/CALMODULIN-DEPENDENT PROTEIN KINASE KINASE-RELATED"/>
    <property type="match status" value="1"/>
</dbReference>
<dbReference type="SUPFAM" id="SSF103243">
    <property type="entry name" value="KA1-like"/>
    <property type="match status" value="1"/>
</dbReference>
<dbReference type="Proteomes" id="UP001237642">
    <property type="component" value="Unassembled WGS sequence"/>
</dbReference>
<comment type="catalytic activity">
    <reaction evidence="9">
        <text>L-threonyl-[protein] + ATP = O-phospho-L-threonyl-[protein] + ADP + H(+)</text>
        <dbReference type="Rhea" id="RHEA:46608"/>
        <dbReference type="Rhea" id="RHEA-COMP:11060"/>
        <dbReference type="Rhea" id="RHEA-COMP:11605"/>
        <dbReference type="ChEBI" id="CHEBI:15378"/>
        <dbReference type="ChEBI" id="CHEBI:30013"/>
        <dbReference type="ChEBI" id="CHEBI:30616"/>
        <dbReference type="ChEBI" id="CHEBI:61977"/>
        <dbReference type="ChEBI" id="CHEBI:456216"/>
        <dbReference type="EC" id="2.7.11.1"/>
    </reaction>
</comment>
<dbReference type="Gene3D" id="3.30.310.80">
    <property type="entry name" value="Kinase associated domain 1, KA1"/>
    <property type="match status" value="1"/>
</dbReference>
<evidence type="ECO:0000256" key="2">
    <source>
        <dbReference type="ARBA" id="ARBA00006234"/>
    </source>
</evidence>
<dbReference type="EMBL" id="JAUIZM010000004">
    <property type="protein sequence ID" value="KAK1390300.1"/>
    <property type="molecule type" value="Genomic_DNA"/>
</dbReference>
<dbReference type="PANTHER" id="PTHR43895:SF65">
    <property type="entry name" value="CBL-INTERACTING PROTEIN KINASE 21"/>
    <property type="match status" value="1"/>
</dbReference>
<keyword evidence="5" id="KW-0808">Transferase</keyword>
<organism evidence="12 13">
    <name type="scientific">Heracleum sosnowskyi</name>
    <dbReference type="NCBI Taxonomy" id="360622"/>
    <lineage>
        <taxon>Eukaryota</taxon>
        <taxon>Viridiplantae</taxon>
        <taxon>Streptophyta</taxon>
        <taxon>Embryophyta</taxon>
        <taxon>Tracheophyta</taxon>
        <taxon>Spermatophyta</taxon>
        <taxon>Magnoliopsida</taxon>
        <taxon>eudicotyledons</taxon>
        <taxon>Gunneridae</taxon>
        <taxon>Pentapetalae</taxon>
        <taxon>asterids</taxon>
        <taxon>campanulids</taxon>
        <taxon>Apiales</taxon>
        <taxon>Apiaceae</taxon>
        <taxon>Apioideae</taxon>
        <taxon>apioid superclade</taxon>
        <taxon>Tordylieae</taxon>
        <taxon>Tordyliinae</taxon>
        <taxon>Heracleum</taxon>
    </lineage>
</organism>
<name>A0AAD8MUS1_9APIA</name>
<evidence type="ECO:0000256" key="4">
    <source>
        <dbReference type="ARBA" id="ARBA00022527"/>
    </source>
</evidence>
<keyword evidence="13" id="KW-1185">Reference proteome</keyword>
<dbReference type="GO" id="GO:0007165">
    <property type="term" value="P:signal transduction"/>
    <property type="evidence" value="ECO:0007669"/>
    <property type="project" value="InterPro"/>
</dbReference>
<dbReference type="GO" id="GO:0004674">
    <property type="term" value="F:protein serine/threonine kinase activity"/>
    <property type="evidence" value="ECO:0007669"/>
    <property type="project" value="UniProtKB-KW"/>
</dbReference>
<comment type="catalytic activity">
    <reaction evidence="10">
        <text>L-seryl-[protein] + ATP = O-phospho-L-seryl-[protein] + ADP + H(+)</text>
        <dbReference type="Rhea" id="RHEA:17989"/>
        <dbReference type="Rhea" id="RHEA-COMP:9863"/>
        <dbReference type="Rhea" id="RHEA-COMP:11604"/>
        <dbReference type="ChEBI" id="CHEBI:15378"/>
        <dbReference type="ChEBI" id="CHEBI:29999"/>
        <dbReference type="ChEBI" id="CHEBI:30616"/>
        <dbReference type="ChEBI" id="CHEBI:83421"/>
        <dbReference type="ChEBI" id="CHEBI:456216"/>
        <dbReference type="EC" id="2.7.11.1"/>
    </reaction>
</comment>
<evidence type="ECO:0000313" key="12">
    <source>
        <dbReference type="EMBL" id="KAK1390300.1"/>
    </source>
</evidence>
<evidence type="ECO:0000256" key="8">
    <source>
        <dbReference type="ARBA" id="ARBA00022840"/>
    </source>
</evidence>
<evidence type="ECO:0000313" key="13">
    <source>
        <dbReference type="Proteomes" id="UP001237642"/>
    </source>
</evidence>
<dbReference type="InterPro" id="IPR028375">
    <property type="entry name" value="KA1/Ssp2_C"/>
</dbReference>
<reference evidence="12" key="2">
    <citation type="submission" date="2023-05" db="EMBL/GenBank/DDBJ databases">
        <authorList>
            <person name="Schelkunov M.I."/>
        </authorList>
    </citation>
    <scope>NUCLEOTIDE SEQUENCE</scope>
    <source>
        <strain evidence="12">Hsosn_3</strain>
        <tissue evidence="12">Leaf</tissue>
    </source>
</reference>
<dbReference type="FunFam" id="3.30.310.80:FF:000015">
    <property type="entry name" value="Non-specific serine/threonine protein kinase"/>
    <property type="match status" value="1"/>
</dbReference>
<dbReference type="EC" id="2.7.11.1" evidence="3"/>
<keyword evidence="6" id="KW-0547">Nucleotide-binding</keyword>
<evidence type="ECO:0000256" key="5">
    <source>
        <dbReference type="ARBA" id="ARBA00022679"/>
    </source>
</evidence>
<evidence type="ECO:0000256" key="10">
    <source>
        <dbReference type="ARBA" id="ARBA00048679"/>
    </source>
</evidence>
<feature type="domain" description="NAF" evidence="11">
    <location>
        <begin position="46"/>
        <end position="70"/>
    </location>
</feature>
<keyword evidence="4" id="KW-0723">Serine/threonine-protein kinase</keyword>
<proteinExistence type="inferred from homology"/>